<name>A0A099EW36_9RHOB</name>
<evidence type="ECO:0000313" key="1">
    <source>
        <dbReference type="EMBL" id="KGJ02595.1"/>
    </source>
</evidence>
<reference evidence="1 2" key="2">
    <citation type="submission" date="2014-10" db="EMBL/GenBank/DDBJ databases">
        <title>Paracoccus sanguinis sp. nov., isolated from clinical specimens of New York State patients.</title>
        <authorList>
            <person name="Mingle L.A."/>
            <person name="Cole J.A."/>
            <person name="Lapierre P."/>
            <person name="Musser K.A."/>
        </authorList>
    </citation>
    <scope>NUCLEOTIDE SEQUENCE [LARGE SCALE GENOMIC DNA]</scope>
    <source>
        <strain evidence="1 2">JCM 14014</strain>
    </source>
</reference>
<organism evidence="1 2">
    <name type="scientific">Paracoccus halophilus</name>
    <dbReference type="NCBI Taxonomy" id="376733"/>
    <lineage>
        <taxon>Bacteria</taxon>
        <taxon>Pseudomonadati</taxon>
        <taxon>Pseudomonadota</taxon>
        <taxon>Alphaproteobacteria</taxon>
        <taxon>Rhodobacterales</taxon>
        <taxon>Paracoccaceae</taxon>
        <taxon>Paracoccus</taxon>
    </lineage>
</organism>
<sequence>MGSTVRNADISGDAGVAAARRNLDDATQVWIDVGVEAGLLVASSVPGVGWAADTVSLARSAAAGDIGGVVMDVIGFIPFGGDAIKGFFPWATHQAGHGGCR</sequence>
<dbReference type="EMBL" id="JRKN01000035">
    <property type="protein sequence ID" value="KGJ02595.1"/>
    <property type="molecule type" value="Genomic_DNA"/>
</dbReference>
<evidence type="ECO:0000313" key="2">
    <source>
        <dbReference type="Proteomes" id="UP000029846"/>
    </source>
</evidence>
<dbReference type="RefSeq" id="WP_036743482.1">
    <property type="nucleotide sequence ID" value="NZ_FOJO01000009.1"/>
</dbReference>
<dbReference type="Proteomes" id="UP000029846">
    <property type="component" value="Unassembled WGS sequence"/>
</dbReference>
<comment type="caution">
    <text evidence="1">The sequence shown here is derived from an EMBL/GenBank/DDBJ whole genome shotgun (WGS) entry which is preliminary data.</text>
</comment>
<gene>
    <name evidence="1" type="ORF">IT41_17130</name>
</gene>
<reference evidence="1 2" key="1">
    <citation type="submission" date="2014-09" db="EMBL/GenBank/DDBJ databases">
        <authorList>
            <person name="McGinnis J.M."/>
            <person name="Wolfgang W.J."/>
        </authorList>
    </citation>
    <scope>NUCLEOTIDE SEQUENCE [LARGE SCALE GENOMIC DNA]</scope>
    <source>
        <strain evidence="1 2">JCM 14014</strain>
    </source>
</reference>
<accession>A0A099EW36</accession>
<protein>
    <submittedName>
        <fullName evidence="1">Uncharacterized protein</fullName>
    </submittedName>
</protein>
<keyword evidence="2" id="KW-1185">Reference proteome</keyword>
<dbReference type="AlphaFoldDB" id="A0A099EW36"/>
<proteinExistence type="predicted"/>